<keyword evidence="3" id="KW-1185">Reference proteome</keyword>
<evidence type="ECO:0000313" key="3">
    <source>
        <dbReference type="Proteomes" id="UP000252387"/>
    </source>
</evidence>
<feature type="domain" description="Helix-turn-helix" evidence="1">
    <location>
        <begin position="81"/>
        <end position="129"/>
    </location>
</feature>
<comment type="caution">
    <text evidence="2">The sequence shown here is derived from an EMBL/GenBank/DDBJ whole genome shotgun (WGS) entry which is preliminary data.</text>
</comment>
<dbReference type="InterPro" id="IPR010093">
    <property type="entry name" value="SinI_DNA-bd"/>
</dbReference>
<proteinExistence type="predicted"/>
<evidence type="ECO:0000259" key="1">
    <source>
        <dbReference type="Pfam" id="PF12728"/>
    </source>
</evidence>
<dbReference type="Pfam" id="PF12728">
    <property type="entry name" value="HTH_17"/>
    <property type="match status" value="1"/>
</dbReference>
<dbReference type="EMBL" id="QFWQ01000001">
    <property type="protein sequence ID" value="RCS31717.1"/>
    <property type="molecule type" value="Genomic_DNA"/>
</dbReference>
<dbReference type="RefSeq" id="WP_114340453.1">
    <property type="nucleotide sequence ID" value="NZ_QFWQ01000001.1"/>
</dbReference>
<dbReference type="NCBIfam" id="TIGR01764">
    <property type="entry name" value="excise"/>
    <property type="match status" value="1"/>
</dbReference>
<dbReference type="AlphaFoldDB" id="A0A368KIP4"/>
<reference evidence="2 3" key="1">
    <citation type="submission" date="2018-05" db="EMBL/GenBank/DDBJ databases">
        <title>Draft genome sequence of Rhodanobacter denitrificans Yn1 isolated from gold copper mine.</title>
        <authorList>
            <person name="Yang N."/>
            <person name="Mazhar H.S."/>
            <person name="Rensing C."/>
        </authorList>
    </citation>
    <scope>NUCLEOTIDE SEQUENCE [LARGE SCALE GENOMIC DNA]</scope>
    <source>
        <strain evidence="2 3">Yn1</strain>
    </source>
</reference>
<dbReference type="Proteomes" id="UP000252387">
    <property type="component" value="Unassembled WGS sequence"/>
</dbReference>
<dbReference type="GO" id="GO:0003677">
    <property type="term" value="F:DNA binding"/>
    <property type="evidence" value="ECO:0007669"/>
    <property type="project" value="InterPro"/>
</dbReference>
<accession>A0A368KIP4</accession>
<protein>
    <submittedName>
        <fullName evidence="2">Helix-turn-helix domain-containing protein</fullName>
    </submittedName>
</protein>
<organism evidence="2 3">
    <name type="scientific">Rhodanobacter denitrificans</name>
    <dbReference type="NCBI Taxonomy" id="666685"/>
    <lineage>
        <taxon>Bacteria</taxon>
        <taxon>Pseudomonadati</taxon>
        <taxon>Pseudomonadota</taxon>
        <taxon>Gammaproteobacteria</taxon>
        <taxon>Lysobacterales</taxon>
        <taxon>Rhodanobacteraceae</taxon>
        <taxon>Rhodanobacter</taxon>
    </lineage>
</organism>
<dbReference type="InterPro" id="IPR041657">
    <property type="entry name" value="HTH_17"/>
</dbReference>
<name>A0A368KIP4_9GAMM</name>
<sequence length="151" mass="16499">MTAARQMLPPDLPTPEEIQLARTSSRQIAALLGQGDTARLRVHNGEETIDVPVSALRLLADILVFMGEGKAVNIMPSNAALTTQTAADFLNVSRPYLVGLLEKGEIPFHTAGTHRRVYFQDALAYKEQRDAESHQALEELAAQAQELGMGY</sequence>
<evidence type="ECO:0000313" key="2">
    <source>
        <dbReference type="EMBL" id="RCS31717.1"/>
    </source>
</evidence>
<dbReference type="OrthoDB" id="26212at2"/>
<gene>
    <name evidence="2" type="ORF">DEO45_00220</name>
</gene>